<dbReference type="Pfam" id="PF00886">
    <property type="entry name" value="Ribosomal_S16"/>
    <property type="match status" value="1"/>
</dbReference>
<comment type="similarity">
    <text evidence="3">Belongs to the bacterial ribosomal protein bS16 family.</text>
</comment>
<dbReference type="Gene3D" id="3.30.1320.10">
    <property type="match status" value="1"/>
</dbReference>
<dbReference type="SUPFAM" id="SSF54565">
    <property type="entry name" value="Ribosomal protein S16"/>
    <property type="match status" value="1"/>
</dbReference>
<dbReference type="InterPro" id="IPR023803">
    <property type="entry name" value="Ribosomal_bS16_dom_sf"/>
</dbReference>
<proteinExistence type="inferred from homology"/>
<dbReference type="GO" id="GO:0015935">
    <property type="term" value="C:small ribosomal subunit"/>
    <property type="evidence" value="ECO:0007669"/>
    <property type="project" value="TreeGrafter"/>
</dbReference>
<evidence type="ECO:0000256" key="2">
    <source>
        <dbReference type="ARBA" id="ARBA00023274"/>
    </source>
</evidence>
<evidence type="ECO:0000313" key="5">
    <source>
        <dbReference type="Proteomes" id="UP000724148"/>
    </source>
</evidence>
<sequence>MGLVIRFQRVGRKNDPAFRLVVTEHQNRPQGKHLELLGSYYPKTKQTILKKERILYWISKGAKVSDTAHNLLLKQKVIEGKTRPVVKIKPKAPESKTAEAAAVA</sequence>
<dbReference type="PANTHER" id="PTHR12919">
    <property type="entry name" value="30S RIBOSOMAL PROTEIN S16"/>
    <property type="match status" value="1"/>
</dbReference>
<organism evidence="4 5">
    <name type="scientific">Candidatus Sungiibacteriota bacterium</name>
    <dbReference type="NCBI Taxonomy" id="2750080"/>
    <lineage>
        <taxon>Bacteria</taxon>
        <taxon>Candidatus Sungiibacteriota</taxon>
    </lineage>
</organism>
<protein>
    <recommendedName>
        <fullName evidence="3">Small ribosomal subunit protein bS16</fullName>
    </recommendedName>
</protein>
<gene>
    <name evidence="3 4" type="primary">rpsP</name>
    <name evidence="4" type="ORF">HYT40_02450</name>
</gene>
<dbReference type="HAMAP" id="MF_00385">
    <property type="entry name" value="Ribosomal_bS16"/>
    <property type="match status" value="1"/>
</dbReference>
<dbReference type="Proteomes" id="UP000724148">
    <property type="component" value="Unassembled WGS sequence"/>
</dbReference>
<dbReference type="AlphaFoldDB" id="A0A931SDN8"/>
<evidence type="ECO:0000256" key="1">
    <source>
        <dbReference type="ARBA" id="ARBA00022980"/>
    </source>
</evidence>
<dbReference type="InterPro" id="IPR000307">
    <property type="entry name" value="Ribosomal_bS16"/>
</dbReference>
<dbReference type="GO" id="GO:0003735">
    <property type="term" value="F:structural constituent of ribosome"/>
    <property type="evidence" value="ECO:0007669"/>
    <property type="project" value="InterPro"/>
</dbReference>
<keyword evidence="1 3" id="KW-0689">Ribosomal protein</keyword>
<keyword evidence="2 3" id="KW-0687">Ribonucleoprotein</keyword>
<accession>A0A931SDN8</accession>
<comment type="caution">
    <text evidence="4">The sequence shown here is derived from an EMBL/GenBank/DDBJ whole genome shotgun (WGS) entry which is preliminary data.</text>
</comment>
<evidence type="ECO:0000313" key="4">
    <source>
        <dbReference type="EMBL" id="MBI2096992.1"/>
    </source>
</evidence>
<reference evidence="4" key="1">
    <citation type="submission" date="2020-07" db="EMBL/GenBank/DDBJ databases">
        <title>Huge and variable diversity of episymbiotic CPR bacteria and DPANN archaea in groundwater ecosystems.</title>
        <authorList>
            <person name="He C.Y."/>
            <person name="Keren R."/>
            <person name="Whittaker M."/>
            <person name="Farag I.F."/>
            <person name="Doudna J."/>
            <person name="Cate J.H.D."/>
            <person name="Banfield J.F."/>
        </authorList>
    </citation>
    <scope>NUCLEOTIDE SEQUENCE</scope>
    <source>
        <strain evidence="4">NC_groundwater_193_Ag_S-0.1um_51_7</strain>
    </source>
</reference>
<dbReference type="NCBIfam" id="TIGR00002">
    <property type="entry name" value="S16"/>
    <property type="match status" value="1"/>
</dbReference>
<dbReference type="PANTHER" id="PTHR12919:SF20">
    <property type="entry name" value="SMALL RIBOSOMAL SUBUNIT PROTEIN BS16M"/>
    <property type="match status" value="1"/>
</dbReference>
<dbReference type="GO" id="GO:0006412">
    <property type="term" value="P:translation"/>
    <property type="evidence" value="ECO:0007669"/>
    <property type="project" value="UniProtKB-UniRule"/>
</dbReference>
<name>A0A931SDN8_9BACT</name>
<dbReference type="GO" id="GO:0005737">
    <property type="term" value="C:cytoplasm"/>
    <property type="evidence" value="ECO:0007669"/>
    <property type="project" value="UniProtKB-ARBA"/>
</dbReference>
<evidence type="ECO:0000256" key="3">
    <source>
        <dbReference type="HAMAP-Rule" id="MF_00385"/>
    </source>
</evidence>
<dbReference type="EMBL" id="JACOZA010000068">
    <property type="protein sequence ID" value="MBI2096992.1"/>
    <property type="molecule type" value="Genomic_DNA"/>
</dbReference>